<dbReference type="RefSeq" id="XP_005786671.1">
    <property type="nucleotide sequence ID" value="XM_005786614.1"/>
</dbReference>
<dbReference type="GeneID" id="17279513"/>
<proteinExistence type="predicted"/>
<protein>
    <submittedName>
        <fullName evidence="1">Uncharacterized protein</fullName>
    </submittedName>
</protein>
<dbReference type="AlphaFoldDB" id="A0A0D3KEQ7"/>
<dbReference type="EnsemblProtists" id="EOD34242">
    <property type="protein sequence ID" value="EOD34242"/>
    <property type="gene ID" value="EMIHUDRAFT_201922"/>
</dbReference>
<reference evidence="1" key="2">
    <citation type="submission" date="2024-10" db="UniProtKB">
        <authorList>
            <consortium name="EnsemblProtists"/>
        </authorList>
    </citation>
    <scope>IDENTIFICATION</scope>
</reference>
<accession>A0A0D3KEQ7</accession>
<organism evidence="1 2">
    <name type="scientific">Emiliania huxleyi (strain CCMP1516)</name>
    <dbReference type="NCBI Taxonomy" id="280463"/>
    <lineage>
        <taxon>Eukaryota</taxon>
        <taxon>Haptista</taxon>
        <taxon>Haptophyta</taxon>
        <taxon>Prymnesiophyceae</taxon>
        <taxon>Isochrysidales</taxon>
        <taxon>Noelaerhabdaceae</taxon>
        <taxon>Emiliania</taxon>
    </lineage>
</organism>
<sequence length="146" mass="15716">MAVNDAPPPPPGVIRYRQLWVSDDGVTHLAERRFGGLETMDFTSTGGDAAMQYVRAFSSTDDFLLTGLVITQQVGENPWHHCPSPQFVVTLDGSWYIRTSDGEVTTFSKGDGGPCNQLVLGVAPKVFPAAGPGACDDSDGTWDRQL</sequence>
<dbReference type="SUPFAM" id="SSF51182">
    <property type="entry name" value="RmlC-like cupins"/>
    <property type="match status" value="1"/>
</dbReference>
<dbReference type="HOGENOM" id="CLU_148993_0_0_1"/>
<evidence type="ECO:0000313" key="2">
    <source>
        <dbReference type="Proteomes" id="UP000013827"/>
    </source>
</evidence>
<dbReference type="KEGG" id="ehx:EMIHUDRAFT_201922"/>
<name>A0A0D3KEQ7_EMIH1</name>
<reference evidence="2" key="1">
    <citation type="journal article" date="2013" name="Nature">
        <title>Pan genome of the phytoplankton Emiliania underpins its global distribution.</title>
        <authorList>
            <person name="Read B.A."/>
            <person name="Kegel J."/>
            <person name="Klute M.J."/>
            <person name="Kuo A."/>
            <person name="Lefebvre S.C."/>
            <person name="Maumus F."/>
            <person name="Mayer C."/>
            <person name="Miller J."/>
            <person name="Monier A."/>
            <person name="Salamov A."/>
            <person name="Young J."/>
            <person name="Aguilar M."/>
            <person name="Claverie J.M."/>
            <person name="Frickenhaus S."/>
            <person name="Gonzalez K."/>
            <person name="Herman E.K."/>
            <person name="Lin Y.C."/>
            <person name="Napier J."/>
            <person name="Ogata H."/>
            <person name="Sarno A.F."/>
            <person name="Shmutz J."/>
            <person name="Schroeder D."/>
            <person name="de Vargas C."/>
            <person name="Verret F."/>
            <person name="von Dassow P."/>
            <person name="Valentin K."/>
            <person name="Van de Peer Y."/>
            <person name="Wheeler G."/>
            <person name="Dacks J.B."/>
            <person name="Delwiche C.F."/>
            <person name="Dyhrman S.T."/>
            <person name="Glockner G."/>
            <person name="John U."/>
            <person name="Richards T."/>
            <person name="Worden A.Z."/>
            <person name="Zhang X."/>
            <person name="Grigoriev I.V."/>
            <person name="Allen A.E."/>
            <person name="Bidle K."/>
            <person name="Borodovsky M."/>
            <person name="Bowler C."/>
            <person name="Brownlee C."/>
            <person name="Cock J.M."/>
            <person name="Elias M."/>
            <person name="Gladyshev V.N."/>
            <person name="Groth M."/>
            <person name="Guda C."/>
            <person name="Hadaegh A."/>
            <person name="Iglesias-Rodriguez M.D."/>
            <person name="Jenkins J."/>
            <person name="Jones B.M."/>
            <person name="Lawson T."/>
            <person name="Leese F."/>
            <person name="Lindquist E."/>
            <person name="Lobanov A."/>
            <person name="Lomsadze A."/>
            <person name="Malik S.B."/>
            <person name="Marsh M.E."/>
            <person name="Mackinder L."/>
            <person name="Mock T."/>
            <person name="Mueller-Roeber B."/>
            <person name="Pagarete A."/>
            <person name="Parker M."/>
            <person name="Probert I."/>
            <person name="Quesneville H."/>
            <person name="Raines C."/>
            <person name="Rensing S.A."/>
            <person name="Riano-Pachon D.M."/>
            <person name="Richier S."/>
            <person name="Rokitta S."/>
            <person name="Shiraiwa Y."/>
            <person name="Soanes D.M."/>
            <person name="van der Giezen M."/>
            <person name="Wahlund T.M."/>
            <person name="Williams B."/>
            <person name="Wilson W."/>
            <person name="Wolfe G."/>
            <person name="Wurch L.L."/>
        </authorList>
    </citation>
    <scope>NUCLEOTIDE SEQUENCE</scope>
</reference>
<keyword evidence="2" id="KW-1185">Reference proteome</keyword>
<dbReference type="Proteomes" id="UP000013827">
    <property type="component" value="Unassembled WGS sequence"/>
</dbReference>
<dbReference type="PaxDb" id="2903-EOD34242"/>
<evidence type="ECO:0000313" key="1">
    <source>
        <dbReference type="EnsemblProtists" id="EOD34242"/>
    </source>
</evidence>
<dbReference type="InterPro" id="IPR011051">
    <property type="entry name" value="RmlC_Cupin_sf"/>
</dbReference>